<dbReference type="AlphaFoldDB" id="A0A1V6R5R6"/>
<keyword evidence="2" id="KW-1185">Reference proteome</keyword>
<dbReference type="EMBL" id="MDYO01000014">
    <property type="protein sequence ID" value="OQD96845.1"/>
    <property type="molecule type" value="Genomic_DNA"/>
</dbReference>
<dbReference type="Proteomes" id="UP000191612">
    <property type="component" value="Unassembled WGS sequence"/>
</dbReference>
<gene>
    <name evidence="1" type="ORF">PENSOL_c014G10413</name>
</gene>
<name>A0A1V6R5R6_9EURO</name>
<evidence type="ECO:0000313" key="1">
    <source>
        <dbReference type="EMBL" id="OQD96845.1"/>
    </source>
</evidence>
<reference evidence="2" key="1">
    <citation type="journal article" date="2017" name="Nat. Microbiol.">
        <title>Global analysis of biosynthetic gene clusters reveals vast potential of secondary metabolite production in Penicillium species.</title>
        <authorList>
            <person name="Nielsen J.C."/>
            <person name="Grijseels S."/>
            <person name="Prigent S."/>
            <person name="Ji B."/>
            <person name="Dainat J."/>
            <person name="Nielsen K.F."/>
            <person name="Frisvad J.C."/>
            <person name="Workman M."/>
            <person name="Nielsen J."/>
        </authorList>
    </citation>
    <scope>NUCLEOTIDE SEQUENCE [LARGE SCALE GENOMIC DNA]</scope>
    <source>
        <strain evidence="2">IBT 29525</strain>
    </source>
</reference>
<comment type="caution">
    <text evidence="1">The sequence shown here is derived from an EMBL/GenBank/DDBJ whole genome shotgun (WGS) entry which is preliminary data.</text>
</comment>
<proteinExistence type="predicted"/>
<protein>
    <submittedName>
        <fullName evidence="1">Uncharacterized protein</fullName>
    </submittedName>
</protein>
<organism evidence="1 2">
    <name type="scientific">Penicillium solitum</name>
    <dbReference type="NCBI Taxonomy" id="60172"/>
    <lineage>
        <taxon>Eukaryota</taxon>
        <taxon>Fungi</taxon>
        <taxon>Dikarya</taxon>
        <taxon>Ascomycota</taxon>
        <taxon>Pezizomycotina</taxon>
        <taxon>Eurotiomycetes</taxon>
        <taxon>Eurotiomycetidae</taxon>
        <taxon>Eurotiales</taxon>
        <taxon>Aspergillaceae</taxon>
        <taxon>Penicillium</taxon>
    </lineage>
</organism>
<accession>A0A1V6R5R6</accession>
<evidence type="ECO:0000313" key="2">
    <source>
        <dbReference type="Proteomes" id="UP000191612"/>
    </source>
</evidence>
<sequence>MHPPDLNGANSVAFLFALVPSTRERRAAPCNVIIALPSLKHKTDKEPVADQRPIPTPDDTQLELFTQLPVRGAARTIAIRLAIREATGGMAQLDALLLISEATSETNPGIVVIRQLEHIMPLHPQSAYTHKNVQMADERPIPTLGDTDLDDLTYGRLRAIRRAEEQIRIVRDASQLLYEAQMILLEFSDPYHPTANILLWDIEARMEVLVDEFLALWAEEIQDLAQNRITVPDDYQLELLAVLRERRTIRAHRLEFIWGQATSIMRTACLVIARYVRDYQGPSREFLWMLELGLRIRIVEMITLSAEEEIDRQLEEETWAAVN</sequence>